<reference evidence="1" key="2">
    <citation type="journal article" date="2021" name="Genome Biol. Evol.">
        <title>Developing a high-quality reference genome for a parasitic bivalve with doubly uniparental inheritance (Bivalvia: Unionida).</title>
        <authorList>
            <person name="Smith C.H."/>
        </authorList>
    </citation>
    <scope>NUCLEOTIDE SEQUENCE</scope>
    <source>
        <strain evidence="1">CHS0354</strain>
        <tissue evidence="1">Mantle</tissue>
    </source>
</reference>
<sequence length="80" mass="9254">MSDQLKLKRNEVHWTISDVSELDHSCRKPRSIDYAYIADPDHSGSVHSDNPDPDNINIQGWSITIFQSWTKVIFSLMHKT</sequence>
<name>A0AAE0TI04_9BIVA</name>
<comment type="caution">
    <text evidence="1">The sequence shown here is derived from an EMBL/GenBank/DDBJ whole genome shotgun (WGS) entry which is preliminary data.</text>
</comment>
<organism evidence="1 2">
    <name type="scientific">Potamilus streckersoni</name>
    <dbReference type="NCBI Taxonomy" id="2493646"/>
    <lineage>
        <taxon>Eukaryota</taxon>
        <taxon>Metazoa</taxon>
        <taxon>Spiralia</taxon>
        <taxon>Lophotrochozoa</taxon>
        <taxon>Mollusca</taxon>
        <taxon>Bivalvia</taxon>
        <taxon>Autobranchia</taxon>
        <taxon>Heteroconchia</taxon>
        <taxon>Palaeoheterodonta</taxon>
        <taxon>Unionida</taxon>
        <taxon>Unionoidea</taxon>
        <taxon>Unionidae</taxon>
        <taxon>Ambleminae</taxon>
        <taxon>Lampsilini</taxon>
        <taxon>Potamilus</taxon>
    </lineage>
</organism>
<gene>
    <name evidence="1" type="ORF">CHS0354_029766</name>
</gene>
<reference evidence="1" key="1">
    <citation type="journal article" date="2021" name="Genome Biol. Evol.">
        <title>A High-Quality Reference Genome for a Parasitic Bivalve with Doubly Uniparental Inheritance (Bivalvia: Unionida).</title>
        <authorList>
            <person name="Smith C.H."/>
        </authorList>
    </citation>
    <scope>NUCLEOTIDE SEQUENCE</scope>
    <source>
        <strain evidence="1">CHS0354</strain>
    </source>
</reference>
<protein>
    <submittedName>
        <fullName evidence="1">Uncharacterized protein</fullName>
    </submittedName>
</protein>
<dbReference type="AlphaFoldDB" id="A0AAE0TI04"/>
<reference evidence="1" key="3">
    <citation type="submission" date="2023-05" db="EMBL/GenBank/DDBJ databases">
        <authorList>
            <person name="Smith C.H."/>
        </authorList>
    </citation>
    <scope>NUCLEOTIDE SEQUENCE</scope>
    <source>
        <strain evidence="1">CHS0354</strain>
        <tissue evidence="1">Mantle</tissue>
    </source>
</reference>
<dbReference type="EMBL" id="JAEAOA010001777">
    <property type="protein sequence ID" value="KAK3610300.1"/>
    <property type="molecule type" value="Genomic_DNA"/>
</dbReference>
<proteinExistence type="predicted"/>
<keyword evidence="2" id="KW-1185">Reference proteome</keyword>
<dbReference type="Proteomes" id="UP001195483">
    <property type="component" value="Unassembled WGS sequence"/>
</dbReference>
<accession>A0AAE0TI04</accession>
<evidence type="ECO:0000313" key="2">
    <source>
        <dbReference type="Proteomes" id="UP001195483"/>
    </source>
</evidence>
<evidence type="ECO:0000313" key="1">
    <source>
        <dbReference type="EMBL" id="KAK3610300.1"/>
    </source>
</evidence>